<name>A0A9P7ES99_9AGAM</name>
<reference evidence="2" key="1">
    <citation type="journal article" date="2020" name="New Phytol.">
        <title>Comparative genomics reveals dynamic genome evolution in host specialist ectomycorrhizal fungi.</title>
        <authorList>
            <person name="Lofgren L.A."/>
            <person name="Nguyen N.H."/>
            <person name="Vilgalys R."/>
            <person name="Ruytinx J."/>
            <person name="Liao H.L."/>
            <person name="Branco S."/>
            <person name="Kuo A."/>
            <person name="LaButti K."/>
            <person name="Lipzen A."/>
            <person name="Andreopoulos W."/>
            <person name="Pangilinan J."/>
            <person name="Riley R."/>
            <person name="Hundley H."/>
            <person name="Na H."/>
            <person name="Barry K."/>
            <person name="Grigoriev I.V."/>
            <person name="Stajich J.E."/>
            <person name="Kennedy P.G."/>
        </authorList>
    </citation>
    <scope>NUCLEOTIDE SEQUENCE</scope>
    <source>
        <strain evidence="2">FC423</strain>
    </source>
</reference>
<feature type="compositionally biased region" description="Low complexity" evidence="1">
    <location>
        <begin position="1"/>
        <end position="26"/>
    </location>
</feature>
<dbReference type="EMBL" id="JABBWM010000127">
    <property type="protein sequence ID" value="KAG2087901.1"/>
    <property type="molecule type" value="Genomic_DNA"/>
</dbReference>
<proteinExistence type="predicted"/>
<evidence type="ECO:0000313" key="3">
    <source>
        <dbReference type="Proteomes" id="UP000823399"/>
    </source>
</evidence>
<comment type="caution">
    <text evidence="2">The sequence shown here is derived from an EMBL/GenBank/DDBJ whole genome shotgun (WGS) entry which is preliminary data.</text>
</comment>
<feature type="region of interest" description="Disordered" evidence="1">
    <location>
        <begin position="299"/>
        <end position="322"/>
    </location>
</feature>
<dbReference type="Proteomes" id="UP000823399">
    <property type="component" value="Unassembled WGS sequence"/>
</dbReference>
<gene>
    <name evidence="2" type="ORF">F5147DRAFT_781166</name>
</gene>
<organism evidence="2 3">
    <name type="scientific">Suillus discolor</name>
    <dbReference type="NCBI Taxonomy" id="1912936"/>
    <lineage>
        <taxon>Eukaryota</taxon>
        <taxon>Fungi</taxon>
        <taxon>Dikarya</taxon>
        <taxon>Basidiomycota</taxon>
        <taxon>Agaricomycotina</taxon>
        <taxon>Agaricomycetes</taxon>
        <taxon>Agaricomycetidae</taxon>
        <taxon>Boletales</taxon>
        <taxon>Suillineae</taxon>
        <taxon>Suillaceae</taxon>
        <taxon>Suillus</taxon>
    </lineage>
</organism>
<dbReference type="AlphaFoldDB" id="A0A9P7ES99"/>
<sequence>MVQLKSNTSTSKDTSSPSDSSASTKPVMPKLVSAETVLEKLQRQDGGFYVGTQNLTPRVEYFQGGCEGDVLIPKHTSGVDELTLRGVFQISRTDFYFTPDGQFDPANVFNGRFSDVKLSCHLTATRHKDFGFSLDDFSTIVDNLWGFEKLIRRERDAESLSTIHTALGLDSIKLVHHLFTPLRSTESSEAQLAGDTEDDDTLTDTTADLTSDFDMANWPVAERCKPHLANLVETHTINPLPAYGLDRKLIPPAQYENKLCGAIVEVHFAFFHHHIKKSKRHIFNAVLCDMIVLRPPSNMPSSPLKQRKLGAGPASDMPFKGKKQAHKGKFYFSQLELCNDSP</sequence>
<protein>
    <submittedName>
        <fullName evidence="2">Uncharacterized protein</fullName>
    </submittedName>
</protein>
<dbReference type="OrthoDB" id="2690753at2759"/>
<dbReference type="RefSeq" id="XP_041285365.1">
    <property type="nucleotide sequence ID" value="XM_041442585.1"/>
</dbReference>
<feature type="region of interest" description="Disordered" evidence="1">
    <location>
        <begin position="1"/>
        <end position="27"/>
    </location>
</feature>
<keyword evidence="3" id="KW-1185">Reference proteome</keyword>
<evidence type="ECO:0000313" key="2">
    <source>
        <dbReference type="EMBL" id="KAG2087901.1"/>
    </source>
</evidence>
<evidence type="ECO:0000256" key="1">
    <source>
        <dbReference type="SAM" id="MobiDB-lite"/>
    </source>
</evidence>
<dbReference type="GeneID" id="64704844"/>
<accession>A0A9P7ES99</accession>